<keyword evidence="1 4" id="KW-0378">Hydrolase</keyword>
<gene>
    <name evidence="4" type="ORF">FHS39_000734</name>
</gene>
<keyword evidence="5" id="KW-1185">Reference proteome</keyword>
<protein>
    <submittedName>
        <fullName evidence="4">Phospholipase C</fullName>
        <ecNumber evidence="4">3.1.4.3</ecNumber>
    </submittedName>
</protein>
<dbReference type="PANTHER" id="PTHR31956">
    <property type="entry name" value="NON-SPECIFIC PHOSPHOLIPASE C4-RELATED"/>
    <property type="match status" value="1"/>
</dbReference>
<dbReference type="PANTHER" id="PTHR31956:SF1">
    <property type="entry name" value="NON-SPECIFIC PHOSPHOLIPASE C1"/>
    <property type="match status" value="1"/>
</dbReference>
<organism evidence="4 5">
    <name type="scientific">Streptomyces olivoverticillatus</name>
    <dbReference type="NCBI Taxonomy" id="66427"/>
    <lineage>
        <taxon>Bacteria</taxon>
        <taxon>Bacillati</taxon>
        <taxon>Actinomycetota</taxon>
        <taxon>Actinomycetes</taxon>
        <taxon>Kitasatosporales</taxon>
        <taxon>Streptomycetaceae</taxon>
        <taxon>Streptomyces</taxon>
    </lineage>
</organism>
<reference evidence="4 5" key="1">
    <citation type="submission" date="2020-08" db="EMBL/GenBank/DDBJ databases">
        <title>Genomic Encyclopedia of Type Strains, Phase III (KMG-III): the genomes of soil and plant-associated and newly described type strains.</title>
        <authorList>
            <person name="Whitman W."/>
        </authorList>
    </citation>
    <scope>NUCLEOTIDE SEQUENCE [LARGE SCALE GENOMIC DNA]</scope>
    <source>
        <strain evidence="4 5">CECT 3266</strain>
    </source>
</reference>
<dbReference type="GO" id="GO:0009395">
    <property type="term" value="P:phospholipid catabolic process"/>
    <property type="evidence" value="ECO:0007669"/>
    <property type="project" value="TreeGrafter"/>
</dbReference>
<accession>A0A7W7LKI2</accession>
<keyword evidence="2" id="KW-0843">Virulence</keyword>
<dbReference type="AlphaFoldDB" id="A0A7W7LKI2"/>
<evidence type="ECO:0000256" key="3">
    <source>
        <dbReference type="SAM" id="MobiDB-lite"/>
    </source>
</evidence>
<sequence length="441" mass="47483">MPSAATPMDRIDHLVVLMLENRSLDTMLGFLYTDQGNRSPSGQPFEGLTGDESNPDGNGSKVSVFRIDPAETGAYFMPGSIPGEEYRQVNIQLFGTTDVSIPAPAPTNDGFVADYTQIIPTRRGNSPGVVPSDIMGCFTPEGLPVLSGLARGYAVCDHWYCSVPTQTMPNRAFVCAGTSLGHLLDKTAHTFDTPSIFGRLSDGNVPWMIYGYHQAPLTSGNFPDTQQASTDHFGQFIDFKNAATNGSLPAYTFLEPGWSTTSNSQHPNHDVALGEQLICDVYNALRTGPDWDKTLLVITYDEHGGCYDHVAPPAGATPPDDKVVDFGFDYTRFGVRVPTVLVSPLIAPGTVFRVPDGSVPLDHTSILKTVEQRWGVPPLTARDDAAPGFGEVLTLDKPRDDNPLDGVIVPVSKGANPARTETSHLEEVYNSLTAAQLIPGT</sequence>
<comment type="caution">
    <text evidence="4">The sequence shown here is derived from an EMBL/GenBank/DDBJ whole genome shotgun (WGS) entry which is preliminary data.</text>
</comment>
<dbReference type="InterPro" id="IPR017850">
    <property type="entry name" value="Alkaline_phosphatase_core_sf"/>
</dbReference>
<evidence type="ECO:0000313" key="4">
    <source>
        <dbReference type="EMBL" id="MBB4891734.1"/>
    </source>
</evidence>
<dbReference type="EC" id="3.1.4.3" evidence="4"/>
<evidence type="ECO:0000256" key="1">
    <source>
        <dbReference type="ARBA" id="ARBA00022801"/>
    </source>
</evidence>
<dbReference type="EMBL" id="JACHJH010000001">
    <property type="protein sequence ID" value="MBB4891734.1"/>
    <property type="molecule type" value="Genomic_DNA"/>
</dbReference>
<dbReference type="Gene3D" id="3.40.720.10">
    <property type="entry name" value="Alkaline Phosphatase, subunit A"/>
    <property type="match status" value="2"/>
</dbReference>
<proteinExistence type="predicted"/>
<dbReference type="Proteomes" id="UP000556084">
    <property type="component" value="Unassembled WGS sequence"/>
</dbReference>
<name>A0A7W7LKI2_9ACTN</name>
<evidence type="ECO:0000256" key="2">
    <source>
        <dbReference type="ARBA" id="ARBA00023026"/>
    </source>
</evidence>
<feature type="region of interest" description="Disordered" evidence="3">
    <location>
        <begin position="35"/>
        <end position="60"/>
    </location>
</feature>
<dbReference type="RefSeq" id="WP_184346256.1">
    <property type="nucleotide sequence ID" value="NZ_JACHJH010000001.1"/>
</dbReference>
<evidence type="ECO:0000313" key="5">
    <source>
        <dbReference type="Proteomes" id="UP000556084"/>
    </source>
</evidence>
<dbReference type="InterPro" id="IPR007312">
    <property type="entry name" value="Phosphoesterase"/>
</dbReference>
<feature type="compositionally biased region" description="Polar residues" evidence="3">
    <location>
        <begin position="51"/>
        <end position="60"/>
    </location>
</feature>
<dbReference type="GO" id="GO:0034480">
    <property type="term" value="F:phosphatidylcholine phospholipase C activity"/>
    <property type="evidence" value="ECO:0007669"/>
    <property type="project" value="UniProtKB-EC"/>
</dbReference>
<dbReference type="Pfam" id="PF04185">
    <property type="entry name" value="Phosphoesterase"/>
    <property type="match status" value="1"/>
</dbReference>